<dbReference type="Gene3D" id="2.60.120.10">
    <property type="entry name" value="Jelly Rolls"/>
    <property type="match status" value="1"/>
</dbReference>
<dbReference type="PANTHER" id="PTHR36156:SF2">
    <property type="entry name" value="CUPIN TYPE-2 DOMAIN-CONTAINING PROTEIN"/>
    <property type="match status" value="1"/>
</dbReference>
<evidence type="ECO:0000256" key="1">
    <source>
        <dbReference type="SAM" id="MobiDB-lite"/>
    </source>
</evidence>
<evidence type="ECO:0000313" key="2">
    <source>
        <dbReference type="EMBL" id="KAF4623567.1"/>
    </source>
</evidence>
<evidence type="ECO:0000313" key="3">
    <source>
        <dbReference type="Proteomes" id="UP000521872"/>
    </source>
</evidence>
<protein>
    <submittedName>
        <fullName evidence="2">Uncharacterized protein</fullName>
    </submittedName>
</protein>
<dbReference type="InterPro" id="IPR011051">
    <property type="entry name" value="RmlC_Cupin_sf"/>
</dbReference>
<dbReference type="CDD" id="cd02231">
    <property type="entry name" value="cupin_BLL6423-like"/>
    <property type="match status" value="1"/>
</dbReference>
<accession>A0A8H4R5C5</accession>
<dbReference type="Proteomes" id="UP000521872">
    <property type="component" value="Unassembled WGS sequence"/>
</dbReference>
<dbReference type="SUPFAM" id="SSF51182">
    <property type="entry name" value="RmlC-like cupins"/>
    <property type="match status" value="1"/>
</dbReference>
<dbReference type="InterPro" id="IPR014710">
    <property type="entry name" value="RmlC-like_jellyroll"/>
</dbReference>
<gene>
    <name evidence="2" type="ORF">D9613_001773</name>
</gene>
<name>A0A8H4R5C5_9AGAR</name>
<feature type="region of interest" description="Disordered" evidence="1">
    <location>
        <begin position="1"/>
        <end position="30"/>
    </location>
</feature>
<feature type="compositionally biased region" description="Polar residues" evidence="1">
    <location>
        <begin position="1"/>
        <end position="19"/>
    </location>
</feature>
<dbReference type="EMBL" id="JAACJL010000001">
    <property type="protein sequence ID" value="KAF4623567.1"/>
    <property type="molecule type" value="Genomic_DNA"/>
</dbReference>
<sequence>MCASGISMNRSQSQGTHSYRYSPMSEHLPHPLPHVRRIVTSHDDSGNAIILSDSDLPSQAMEIVRDGRSSAIWVTTDSVPTNDNNNQEDGRKRIIEDMTNFKLVHPNGTNLRSTELGPGAITPMHRTCSLDYNILVAGELVLINEDGTEKHLKNPGDVVIQRGTMHAWRNPTNEWARWITVLIAANPVVINEKQLEAKFVL</sequence>
<dbReference type="Gene3D" id="2.20.70.150">
    <property type="match status" value="1"/>
</dbReference>
<keyword evidence="3" id="KW-1185">Reference proteome</keyword>
<organism evidence="2 3">
    <name type="scientific">Agrocybe pediades</name>
    <dbReference type="NCBI Taxonomy" id="84607"/>
    <lineage>
        <taxon>Eukaryota</taxon>
        <taxon>Fungi</taxon>
        <taxon>Dikarya</taxon>
        <taxon>Basidiomycota</taxon>
        <taxon>Agaricomycotina</taxon>
        <taxon>Agaricomycetes</taxon>
        <taxon>Agaricomycetidae</taxon>
        <taxon>Agaricales</taxon>
        <taxon>Agaricineae</taxon>
        <taxon>Strophariaceae</taxon>
        <taxon>Agrocybe</taxon>
    </lineage>
</organism>
<dbReference type="AlphaFoldDB" id="A0A8H4R5C5"/>
<dbReference type="InterPro" id="IPR047142">
    <property type="entry name" value="OryJ/VirC-like"/>
</dbReference>
<comment type="caution">
    <text evidence="2">The sequence shown here is derived from an EMBL/GenBank/DDBJ whole genome shotgun (WGS) entry which is preliminary data.</text>
</comment>
<dbReference type="PANTHER" id="PTHR36156">
    <property type="entry name" value="SLR2101 PROTEIN"/>
    <property type="match status" value="1"/>
</dbReference>
<proteinExistence type="predicted"/>
<reference evidence="2 3" key="1">
    <citation type="submission" date="2019-12" db="EMBL/GenBank/DDBJ databases">
        <authorList>
            <person name="Floudas D."/>
            <person name="Bentzer J."/>
            <person name="Ahren D."/>
            <person name="Johansson T."/>
            <person name="Persson P."/>
            <person name="Tunlid A."/>
        </authorList>
    </citation>
    <scope>NUCLEOTIDE SEQUENCE [LARGE SCALE GENOMIC DNA]</scope>
    <source>
        <strain evidence="2 3">CBS 102.39</strain>
    </source>
</reference>